<organism evidence="1 2">
    <name type="scientific">Neofusicoccum parvum</name>
    <dbReference type="NCBI Taxonomy" id="310453"/>
    <lineage>
        <taxon>Eukaryota</taxon>
        <taxon>Fungi</taxon>
        <taxon>Dikarya</taxon>
        <taxon>Ascomycota</taxon>
        <taxon>Pezizomycotina</taxon>
        <taxon>Dothideomycetes</taxon>
        <taxon>Dothideomycetes incertae sedis</taxon>
        <taxon>Botryosphaeriales</taxon>
        <taxon>Botryosphaeriaceae</taxon>
        <taxon>Neofusicoccum</taxon>
    </lineage>
</organism>
<accession>A0ACB5RUK9</accession>
<proteinExistence type="predicted"/>
<protein>
    <submittedName>
        <fullName evidence="1">Uncharacterized protein</fullName>
    </submittedName>
</protein>
<gene>
    <name evidence="1" type="primary">g4783</name>
    <name evidence="1" type="ORF">NpPPO83_00004783</name>
</gene>
<dbReference type="Proteomes" id="UP001165186">
    <property type="component" value="Unassembled WGS sequence"/>
</dbReference>
<evidence type="ECO:0000313" key="2">
    <source>
        <dbReference type="Proteomes" id="UP001165186"/>
    </source>
</evidence>
<reference evidence="1" key="1">
    <citation type="submission" date="2024-09" db="EMBL/GenBank/DDBJ databases">
        <title>Draft Genome Sequences of Neofusicoccum parvum.</title>
        <authorList>
            <person name="Ashida A."/>
            <person name="Camagna M."/>
            <person name="Tanaka A."/>
            <person name="Takemoto D."/>
        </authorList>
    </citation>
    <scope>NUCLEOTIDE SEQUENCE</scope>
    <source>
        <strain evidence="1">PPO83</strain>
    </source>
</reference>
<dbReference type="EMBL" id="BSXG01000011">
    <property type="protein sequence ID" value="GME24113.1"/>
    <property type="molecule type" value="Genomic_DNA"/>
</dbReference>
<keyword evidence="2" id="KW-1185">Reference proteome</keyword>
<comment type="caution">
    <text evidence="1">The sequence shown here is derived from an EMBL/GenBank/DDBJ whole genome shotgun (WGS) entry which is preliminary data.</text>
</comment>
<sequence>MSFTPDPFDGTRNRDVKALKIQCQIVAAQSLGGIPNIEPVWIEVVATTTLRRALTGPARAFFATLPPSDRLNLDTMCAALHRRFPETAFSDRVQWAMTSLFTLKQGNRSMVEYAREAMNIYYALGPSSDMGEHGKQYAQTVQGTVVERFIENIRDVDTRNLIYAVKIMGGDVAFSKVTETAIRIANERVEDL</sequence>
<name>A0ACB5RUK9_9PEZI</name>
<evidence type="ECO:0000313" key="1">
    <source>
        <dbReference type="EMBL" id="GME24113.1"/>
    </source>
</evidence>